<accession>A0A840V0Q5</accession>
<evidence type="ECO:0000313" key="2">
    <source>
        <dbReference type="EMBL" id="MBB5347289.1"/>
    </source>
</evidence>
<dbReference type="InterPro" id="IPR036278">
    <property type="entry name" value="Sialidase_sf"/>
</dbReference>
<keyword evidence="3" id="KW-1185">Reference proteome</keyword>
<proteinExistence type="predicted"/>
<dbReference type="AlphaFoldDB" id="A0A840V0Q5"/>
<name>A0A840V0Q5_9BACT</name>
<sequence>MKTIQRTLMGMGMLILGTTGAVADDGPMFRKNVSNTPDLETEFATIRMLPIYVRPQTSSGELLPTIDYLKADGTSAETREYVRPLINHYTDGAVTFIEAEGYGGFPGHGKRDAYGAVSLDDGATWKRTNLSKSGDLSSIKIKVGKKWVPYYGDVGRTFTASDGNQVLVTWVSKYCGSGSPAYSMTDTERALLAPYLAESGTVTDAGVCTDGDPLTTCPYLEDSFGVSGSQGVQSAADLAEDGYPLVGDYPYSCVWAARGVMLPPAEEGGVSSFTWFKAERLSSGVRSANRPEAVCVKGAGCVVTWQEDPDGIRPGEGEGPGEGWSGAVAHHQTDTWYSFIDWDDFDIVSADGTYGTFYDTTGDLAVWVAANPTGSPQAGVPMSVPMRLTDNAMCTSPDSKPYCSADYNGNGTPDFCDSTVPVDIVTPEGPIQTIQMCVAEDGRLMRGTTASTRARLGLHGYSTNTGCAFDKANPDTCPIDSAWFYVTYEENKGLGDICDDGYCEDGELTEADKRDMGKNVWYHTFDMFKPELVSQGLMLNQPAVYQADWADPTGLLEEAPLSGFNFYAFTADPIYETQAGITTTTLYQTEIARRPSVISQDWYDAGPSGLVGFQLWKQGIIRRGGPADIMARRFVMSSAAEQVCTTEYKVCTAEPVCTTENVCTTEKVCTDNALNPAYDYKASICKKNPLQSRCLPYLDGNGTPTLEPQTCEEEVEICKDVNTCNDETTCETVESCDGVENCEAVETCPGGVDDNDNPYGYDKMECVNPDGSSAWAFTDGSNPRYVKGLCAAPAINISGNTILTSETCGDAAGCLTAFPFNDYFDDLDMTDAEPISKIYTWAQYGVGYDEESPTTAWALHDADNSLDDQSWENPYDMAKGHRGFLAGDMVMAMYGWTNNWKALTEAKDIVNLYVRRSFDGGRTWTTLPASFTHTNGITYSGDGTTTCEFMGPTGTETEVPVCVTYDAGEFEQARNVSQLLGSKVTVLDPRYTPTTRTINEAWISTSSLPEGFTAPLYDDDTRDPSRFFMVYETGHSSAYDAGEAPPLDLFYSRGVDWGDDYLVWADTAAECLETVEGYPDFCNEFDAIEGSQLFESGEASVTCSPGGQFFYAVWNQWDFDKDGNEIGADDWFRRILFLEPEEETTPTVETTSK</sequence>
<dbReference type="RefSeq" id="WP_183348918.1">
    <property type="nucleotide sequence ID" value="NZ_JACHEO010000003.1"/>
</dbReference>
<feature type="chain" id="PRO_5032784912" evidence="1">
    <location>
        <begin position="24"/>
        <end position="1153"/>
    </location>
</feature>
<dbReference type="Proteomes" id="UP000539642">
    <property type="component" value="Unassembled WGS sequence"/>
</dbReference>
<dbReference type="NCBIfam" id="NF040591">
    <property type="entry name" value="choice_anch_O"/>
    <property type="match status" value="2"/>
</dbReference>
<dbReference type="SUPFAM" id="SSF50939">
    <property type="entry name" value="Sialidases"/>
    <property type="match status" value="1"/>
</dbReference>
<evidence type="ECO:0000313" key="3">
    <source>
        <dbReference type="Proteomes" id="UP000539642"/>
    </source>
</evidence>
<organism evidence="2 3">
    <name type="scientific">Desulfoprunum benzoelyticum</name>
    <dbReference type="NCBI Taxonomy" id="1506996"/>
    <lineage>
        <taxon>Bacteria</taxon>
        <taxon>Pseudomonadati</taxon>
        <taxon>Thermodesulfobacteriota</taxon>
        <taxon>Desulfobulbia</taxon>
        <taxon>Desulfobulbales</taxon>
        <taxon>Desulfobulbaceae</taxon>
        <taxon>Desulfoprunum</taxon>
    </lineage>
</organism>
<reference evidence="2 3" key="1">
    <citation type="submission" date="2020-08" db="EMBL/GenBank/DDBJ databases">
        <title>Genomic Encyclopedia of Type Strains, Phase IV (KMG-IV): sequencing the most valuable type-strain genomes for metagenomic binning, comparative biology and taxonomic classification.</title>
        <authorList>
            <person name="Goeker M."/>
        </authorList>
    </citation>
    <scope>NUCLEOTIDE SEQUENCE [LARGE SCALE GENOMIC DNA]</scope>
    <source>
        <strain evidence="2 3">DSM 28570</strain>
    </source>
</reference>
<dbReference type="EMBL" id="JACHEO010000003">
    <property type="protein sequence ID" value="MBB5347289.1"/>
    <property type="molecule type" value="Genomic_DNA"/>
</dbReference>
<keyword evidence="1" id="KW-0732">Signal</keyword>
<feature type="signal peptide" evidence="1">
    <location>
        <begin position="1"/>
        <end position="23"/>
    </location>
</feature>
<protein>
    <submittedName>
        <fullName evidence="2">Uncharacterized protein</fullName>
    </submittedName>
</protein>
<evidence type="ECO:0000256" key="1">
    <source>
        <dbReference type="SAM" id="SignalP"/>
    </source>
</evidence>
<gene>
    <name evidence="2" type="ORF">HNQ81_001002</name>
</gene>
<comment type="caution">
    <text evidence="2">The sequence shown here is derived from an EMBL/GenBank/DDBJ whole genome shotgun (WGS) entry which is preliminary data.</text>
</comment>